<feature type="compositionally biased region" description="Basic residues" evidence="1">
    <location>
        <begin position="619"/>
        <end position="629"/>
    </location>
</feature>
<reference evidence="3 4" key="1">
    <citation type="submission" date="2023-10" db="EMBL/GenBank/DDBJ databases">
        <title>Draft genome sequence of Xylaria bambusicola isolate GMP-LS, the root and basal stem rot pathogen of sugarcane in Indonesia.</title>
        <authorList>
            <person name="Selvaraj P."/>
            <person name="Muralishankar V."/>
            <person name="Muruganantham S."/>
            <person name="Sp S."/>
            <person name="Haryani S."/>
            <person name="Lau K.J.X."/>
            <person name="Naqvi N.I."/>
        </authorList>
    </citation>
    <scope>NUCLEOTIDE SEQUENCE [LARGE SCALE GENOMIC DNA]</scope>
    <source>
        <strain evidence="3">GMP-LS</strain>
    </source>
</reference>
<organism evidence="3 4">
    <name type="scientific">Xylaria bambusicola</name>
    <dbReference type="NCBI Taxonomy" id="326684"/>
    <lineage>
        <taxon>Eukaryota</taxon>
        <taxon>Fungi</taxon>
        <taxon>Dikarya</taxon>
        <taxon>Ascomycota</taxon>
        <taxon>Pezizomycotina</taxon>
        <taxon>Sordariomycetes</taxon>
        <taxon>Xylariomycetidae</taxon>
        <taxon>Xylariales</taxon>
        <taxon>Xylariaceae</taxon>
        <taxon>Xylaria</taxon>
    </lineage>
</organism>
<evidence type="ECO:0000259" key="2">
    <source>
        <dbReference type="PROSITE" id="PS00028"/>
    </source>
</evidence>
<dbReference type="Proteomes" id="UP001305414">
    <property type="component" value="Unassembled WGS sequence"/>
</dbReference>
<dbReference type="AlphaFoldDB" id="A0AAN7V565"/>
<feature type="domain" description="C2H2-type" evidence="2">
    <location>
        <begin position="580"/>
        <end position="604"/>
    </location>
</feature>
<name>A0AAN7V565_9PEZI</name>
<accession>A0AAN7V565</accession>
<gene>
    <name evidence="3" type="ORF">RRF57_012001</name>
</gene>
<dbReference type="Gene3D" id="3.30.160.60">
    <property type="entry name" value="Classic Zinc Finger"/>
    <property type="match status" value="1"/>
</dbReference>
<feature type="region of interest" description="Disordered" evidence="1">
    <location>
        <begin position="500"/>
        <end position="546"/>
    </location>
</feature>
<evidence type="ECO:0000313" key="4">
    <source>
        <dbReference type="Proteomes" id="UP001305414"/>
    </source>
</evidence>
<dbReference type="InterPro" id="IPR013087">
    <property type="entry name" value="Znf_C2H2_type"/>
</dbReference>
<comment type="caution">
    <text evidence="3">The sequence shown here is derived from an EMBL/GenBank/DDBJ whole genome shotgun (WGS) entry which is preliminary data.</text>
</comment>
<proteinExistence type="predicted"/>
<dbReference type="EMBL" id="JAWHQM010000066">
    <property type="protein sequence ID" value="KAK5636289.1"/>
    <property type="molecule type" value="Genomic_DNA"/>
</dbReference>
<evidence type="ECO:0000256" key="1">
    <source>
        <dbReference type="SAM" id="MobiDB-lite"/>
    </source>
</evidence>
<evidence type="ECO:0000313" key="3">
    <source>
        <dbReference type="EMBL" id="KAK5636289.1"/>
    </source>
</evidence>
<dbReference type="SMART" id="SM00355">
    <property type="entry name" value="ZnF_C2H2"/>
    <property type="match status" value="3"/>
</dbReference>
<feature type="region of interest" description="Disordered" evidence="1">
    <location>
        <begin position="604"/>
        <end position="629"/>
    </location>
</feature>
<feature type="compositionally biased region" description="Basic and acidic residues" evidence="1">
    <location>
        <begin position="609"/>
        <end position="618"/>
    </location>
</feature>
<sequence>MAMACTPTLYPPSQEVVNSSGINEYQYQIAGKELVRCTSEPELVSPQLQWLQEATFRPPYRRGMETDYTPDPSCLFRSDVLDDCSKVRFYARMLEIYLLQDEHGDQSTQIRCPLADCWQFFESPKAMLLHLKHCKRFADGKFWCPTCHRYESFRVRTGKRCSWDKDHIGRKLKSFFQGLGNGRPVTQPTSNCAFCTNCLVRLQGSSMSDNSLAPDSQPYHRDQSRQPVLALDGLSTDIPDHCTYQMVTSPLELSGSFYSRSELLGSFCSRSELSGSSSCKSSPSRFWSGSEHEPARLVSTLSDMSSISEAPAVSEMSAISEPRSVPYLPTFVEMAAEPITSGIPMPTAVSTPLCTYEQTPPIARRYNTVNIPLEKASHRVTAIFDDADAHNRPLNPRSTSLRSNVWTSRRHQPLVPTDDVSEVGDAVAWSSTLPPTFAQHTDPRVIPNLRIITARNSTDAVELITDFESFPQESHGLNTSLSTRASLPAKLADMLPDELSPVSASKCGDESSATQPPIFTSPPIPARQTPIPQPASKTASPKQQGKVLKCKYEGCNHKTSQPKYMKKHIKTHEPGPRIRCPMENCPSTFTRIDNVIPHLKLCRHKRSHSPSDIHEAMRQRKKSNSRTKG</sequence>
<keyword evidence="4" id="KW-1185">Reference proteome</keyword>
<protein>
    <recommendedName>
        <fullName evidence="2">C2H2-type domain-containing protein</fullName>
    </recommendedName>
</protein>
<dbReference type="PROSITE" id="PS00028">
    <property type="entry name" value="ZINC_FINGER_C2H2_1"/>
    <property type="match status" value="1"/>
</dbReference>